<keyword evidence="1" id="KW-0862">Zinc</keyword>
<feature type="binding site" evidence="2">
    <location>
        <begin position="99"/>
        <end position="100"/>
    </location>
    <ligand>
        <name>S-adenosyl-L-methionine</name>
        <dbReference type="ChEBI" id="CHEBI:59789"/>
    </ligand>
</feature>
<dbReference type="RefSeq" id="WP_072736744.1">
    <property type="nucleotide sequence ID" value="NZ_CP048813.1"/>
</dbReference>
<reference evidence="5 6" key="1">
    <citation type="submission" date="2016-10" db="EMBL/GenBank/DDBJ databases">
        <authorList>
            <person name="de Groot N.N."/>
        </authorList>
    </citation>
    <scope>NUCLEOTIDE SEQUENCE [LARGE SCALE GENOMIC DNA]</scope>
    <source>
        <strain evidence="5 6">DSM 44892</strain>
    </source>
</reference>
<dbReference type="InterPro" id="IPR048647">
    <property type="entry name" value="RlmA_N"/>
</dbReference>
<protein>
    <submittedName>
        <fullName evidence="5">23S rRNA (Guanine745-N1)-methyltransferase</fullName>
    </submittedName>
</protein>
<dbReference type="AlphaFoldDB" id="A0A1G7ZBQ9"/>
<dbReference type="Gene3D" id="3.40.50.150">
    <property type="entry name" value="Vaccinia Virus protein VP39"/>
    <property type="match status" value="1"/>
</dbReference>
<evidence type="ECO:0000259" key="4">
    <source>
        <dbReference type="Pfam" id="PF21302"/>
    </source>
</evidence>
<dbReference type="SUPFAM" id="SSF53335">
    <property type="entry name" value="S-adenosyl-L-methionine-dependent methyltransferases"/>
    <property type="match status" value="1"/>
</dbReference>
<dbReference type="GO" id="GO:0008168">
    <property type="term" value="F:methyltransferase activity"/>
    <property type="evidence" value="ECO:0007669"/>
    <property type="project" value="UniProtKB-KW"/>
</dbReference>
<keyword evidence="1" id="KW-0479">Metal-binding</keyword>
<dbReference type="Pfam" id="PF21302">
    <property type="entry name" value="Zn_ribbon_RlmA"/>
    <property type="match status" value="1"/>
</dbReference>
<feature type="binding site" evidence="2">
    <location>
        <position position="187"/>
    </location>
    <ligand>
        <name>S-adenosyl-L-methionine</name>
        <dbReference type="ChEBI" id="CHEBI:59789"/>
    </ligand>
</feature>
<feature type="binding site" evidence="2">
    <location>
        <position position="71"/>
    </location>
    <ligand>
        <name>S-adenosyl-L-methionine</name>
        <dbReference type="ChEBI" id="CHEBI:59789"/>
    </ligand>
</feature>
<sequence>MLAEVIDLLACPQCAAPVDLEDGTVVCERGHTFDVARQGYVTLLTGAATKFEGDSAEMISCRANFLSAGHFDGIVAELSEAVGGMDDPAPRLLEIGAGTGHYLAGVLDATTSARGIGLDVSKFAARRLAKSHPRAGAVVADAWRALPVRDGALSHVLCVFAPRNAAETHRVLDPGGELIVVGPTERHLAELVGALAMVQVDDRKVERLDATTAGRFTAVDRRTVEYTMRLGHDDIVNLVGMGPSARHLTPAGLAESVARLPEPLPVTASVTISRYRRVAAGG</sequence>
<evidence type="ECO:0000256" key="1">
    <source>
        <dbReference type="PIRSR" id="PIRSR018249-1"/>
    </source>
</evidence>
<organism evidence="5 6">
    <name type="scientific">Rhodococcus triatomae</name>
    <dbReference type="NCBI Taxonomy" id="300028"/>
    <lineage>
        <taxon>Bacteria</taxon>
        <taxon>Bacillati</taxon>
        <taxon>Actinomycetota</taxon>
        <taxon>Actinomycetes</taxon>
        <taxon>Mycobacteriales</taxon>
        <taxon>Nocardiaceae</taxon>
        <taxon>Rhodococcus</taxon>
    </lineage>
</organism>
<name>A0A1G7ZBQ9_9NOCA</name>
<feature type="binding site" evidence="1">
    <location>
        <position position="31"/>
    </location>
    <ligand>
        <name>Zn(2+)</name>
        <dbReference type="ChEBI" id="CHEBI:29105"/>
    </ligand>
</feature>
<accession>A0A1G7ZBQ9</accession>
<dbReference type="GO" id="GO:0032259">
    <property type="term" value="P:methylation"/>
    <property type="evidence" value="ECO:0007669"/>
    <property type="project" value="UniProtKB-KW"/>
</dbReference>
<feature type="domain" description="23S rRNA (guanine(745)-N(1))-methyltransferase N-terminal" evidence="4">
    <location>
        <begin position="10"/>
        <end position="44"/>
    </location>
</feature>
<keyword evidence="6" id="KW-1185">Reference proteome</keyword>
<dbReference type="PIRSF" id="PIRSF018249">
    <property type="entry name" value="MyrA_prd"/>
    <property type="match status" value="1"/>
</dbReference>
<evidence type="ECO:0000256" key="2">
    <source>
        <dbReference type="PIRSR" id="PIRSR018249-2"/>
    </source>
</evidence>
<dbReference type="GO" id="GO:0046872">
    <property type="term" value="F:metal ion binding"/>
    <property type="evidence" value="ECO:0007669"/>
    <property type="project" value="UniProtKB-KW"/>
</dbReference>
<proteinExistence type="predicted"/>
<feature type="binding site" evidence="1">
    <location>
        <position position="27"/>
    </location>
    <ligand>
        <name>Zn(2+)</name>
        <dbReference type="ChEBI" id="CHEBI:29105"/>
    </ligand>
</feature>
<dbReference type="InterPro" id="IPR041698">
    <property type="entry name" value="Methyltransf_25"/>
</dbReference>
<dbReference type="InterPro" id="IPR029063">
    <property type="entry name" value="SAM-dependent_MTases_sf"/>
</dbReference>
<dbReference type="Pfam" id="PF13649">
    <property type="entry name" value="Methyltransf_25"/>
    <property type="match status" value="1"/>
</dbReference>
<gene>
    <name evidence="5" type="ORF">SAMN05444695_10165</name>
</gene>
<dbReference type="Proteomes" id="UP000183263">
    <property type="component" value="Unassembled WGS sequence"/>
</dbReference>
<keyword evidence="2" id="KW-0949">S-adenosyl-L-methionine</keyword>
<dbReference type="OrthoDB" id="108476at2"/>
<dbReference type="CDD" id="cd02440">
    <property type="entry name" value="AdoMet_MTases"/>
    <property type="match status" value="1"/>
</dbReference>
<dbReference type="EMBL" id="FNDN01000001">
    <property type="protein sequence ID" value="SDH06124.1"/>
    <property type="molecule type" value="Genomic_DNA"/>
</dbReference>
<evidence type="ECO:0000259" key="3">
    <source>
        <dbReference type="Pfam" id="PF13649"/>
    </source>
</evidence>
<keyword evidence="5" id="KW-0489">Methyltransferase</keyword>
<dbReference type="InterPro" id="IPR016718">
    <property type="entry name" value="rRNA_m1G-MeTrfase_A_prd"/>
</dbReference>
<evidence type="ECO:0000313" key="6">
    <source>
        <dbReference type="Proteomes" id="UP000183263"/>
    </source>
</evidence>
<keyword evidence="5" id="KW-0808">Transferase</keyword>
<evidence type="ECO:0000313" key="5">
    <source>
        <dbReference type="EMBL" id="SDH06124.1"/>
    </source>
</evidence>
<feature type="domain" description="Methyltransferase" evidence="3">
    <location>
        <begin position="93"/>
        <end position="176"/>
    </location>
</feature>